<proteinExistence type="predicted"/>
<dbReference type="EMBL" id="JBJHZY010000001">
    <property type="protein sequence ID" value="MFL0267733.1"/>
    <property type="molecule type" value="Genomic_DNA"/>
</dbReference>
<keyword evidence="1" id="KW-0732">Signal</keyword>
<gene>
    <name evidence="2" type="ORF">ACJDUH_06415</name>
</gene>
<reference evidence="2 3" key="1">
    <citation type="submission" date="2024-11" db="EMBL/GenBank/DDBJ databases">
        <authorList>
            <person name="Heng Y.C."/>
            <person name="Lim A.C.H."/>
            <person name="Lee J.K.Y."/>
            <person name="Kittelmann S."/>
        </authorList>
    </citation>
    <scope>NUCLEOTIDE SEQUENCE [LARGE SCALE GENOMIC DNA]</scope>
    <source>
        <strain evidence="2 3">WILCCON 0202</strain>
    </source>
</reference>
<accession>A0ABW8TR13</accession>
<protein>
    <recommendedName>
        <fullName evidence="4">DUF3887 domain-containing protein</fullName>
    </recommendedName>
</protein>
<feature type="chain" id="PRO_5046481522" description="DUF3887 domain-containing protein" evidence="1">
    <location>
        <begin position="20"/>
        <end position="125"/>
    </location>
</feature>
<sequence>MKKMIMLFIIVLISSPIVGCTKLCKDSVKIDKITQTTTQKTESDICKIAYNTLNETYKQQVGEWKTAKVEESILKGNEIYSSIGKYYSVNAYKVSFRNFKNGVLGPIVVYLDKDSYRFLGIGLRY</sequence>
<feature type="signal peptide" evidence="1">
    <location>
        <begin position="1"/>
        <end position="19"/>
    </location>
</feature>
<comment type="caution">
    <text evidence="2">The sequence shown here is derived from an EMBL/GenBank/DDBJ whole genome shotgun (WGS) entry which is preliminary data.</text>
</comment>
<dbReference type="RefSeq" id="WP_406764327.1">
    <property type="nucleotide sequence ID" value="NZ_JBJHZY010000001.1"/>
</dbReference>
<evidence type="ECO:0000313" key="3">
    <source>
        <dbReference type="Proteomes" id="UP001623661"/>
    </source>
</evidence>
<keyword evidence="3" id="KW-1185">Reference proteome</keyword>
<organism evidence="2 3">
    <name type="scientific">Candidatus Clostridium radicumherbarum</name>
    <dbReference type="NCBI Taxonomy" id="3381662"/>
    <lineage>
        <taxon>Bacteria</taxon>
        <taxon>Bacillati</taxon>
        <taxon>Bacillota</taxon>
        <taxon>Clostridia</taxon>
        <taxon>Eubacteriales</taxon>
        <taxon>Clostridiaceae</taxon>
        <taxon>Clostridium</taxon>
    </lineage>
</organism>
<evidence type="ECO:0000256" key="1">
    <source>
        <dbReference type="SAM" id="SignalP"/>
    </source>
</evidence>
<name>A0ABW8TR13_9CLOT</name>
<evidence type="ECO:0008006" key="4">
    <source>
        <dbReference type="Google" id="ProtNLM"/>
    </source>
</evidence>
<dbReference type="Proteomes" id="UP001623661">
    <property type="component" value="Unassembled WGS sequence"/>
</dbReference>
<evidence type="ECO:0000313" key="2">
    <source>
        <dbReference type="EMBL" id="MFL0267733.1"/>
    </source>
</evidence>